<dbReference type="GO" id="GO:0005634">
    <property type="term" value="C:nucleus"/>
    <property type="evidence" value="ECO:0007669"/>
    <property type="project" value="TreeGrafter"/>
</dbReference>
<keyword evidence="3" id="KW-1185">Reference proteome</keyword>
<dbReference type="OrthoDB" id="307479at2759"/>
<dbReference type="PANTHER" id="PTHR45740">
    <property type="entry name" value="POLY [ADP-RIBOSE] POLYMERASE"/>
    <property type="match status" value="1"/>
</dbReference>
<organism evidence="2 3">
    <name type="scientific">Paramecium sonneborni</name>
    <dbReference type="NCBI Taxonomy" id="65129"/>
    <lineage>
        <taxon>Eukaryota</taxon>
        <taxon>Sar</taxon>
        <taxon>Alveolata</taxon>
        <taxon>Ciliophora</taxon>
        <taxon>Intramacronucleata</taxon>
        <taxon>Oligohymenophorea</taxon>
        <taxon>Peniculida</taxon>
        <taxon>Parameciidae</taxon>
        <taxon>Paramecium</taxon>
    </lineage>
</organism>
<proteinExistence type="predicted"/>
<gene>
    <name evidence="2" type="ORF">PSON_ATCC_30995.1.T1100090</name>
</gene>
<dbReference type="Proteomes" id="UP000692954">
    <property type="component" value="Unassembled WGS sequence"/>
</dbReference>
<comment type="caution">
    <text evidence="2">The sequence shown here is derived from an EMBL/GenBank/DDBJ whole genome shotgun (WGS) entry which is preliminary data.</text>
</comment>
<dbReference type="AlphaFoldDB" id="A0A8S1QL56"/>
<accession>A0A8S1QL56</accession>
<dbReference type="GO" id="GO:1990404">
    <property type="term" value="F:NAD+-protein mono-ADP-ribosyltransferase activity"/>
    <property type="evidence" value="ECO:0007669"/>
    <property type="project" value="TreeGrafter"/>
</dbReference>
<feature type="domain" description="PARP catalytic" evidence="1">
    <location>
        <begin position="236"/>
        <end position="317"/>
    </location>
</feature>
<protein>
    <recommendedName>
        <fullName evidence="1">PARP catalytic domain-containing protein</fullName>
    </recommendedName>
</protein>
<dbReference type="Pfam" id="PF00644">
    <property type="entry name" value="PARP"/>
    <property type="match status" value="1"/>
</dbReference>
<reference evidence="2" key="1">
    <citation type="submission" date="2021-01" db="EMBL/GenBank/DDBJ databases">
        <authorList>
            <consortium name="Genoscope - CEA"/>
            <person name="William W."/>
        </authorList>
    </citation>
    <scope>NUCLEOTIDE SEQUENCE</scope>
</reference>
<dbReference type="GO" id="GO:0003950">
    <property type="term" value="F:NAD+ poly-ADP-ribosyltransferase activity"/>
    <property type="evidence" value="ECO:0007669"/>
    <property type="project" value="InterPro"/>
</dbReference>
<dbReference type="EMBL" id="CAJJDN010000110">
    <property type="protein sequence ID" value="CAD8116186.1"/>
    <property type="molecule type" value="Genomic_DNA"/>
</dbReference>
<sequence length="342" mass="40801">MKEKCIKLIKIQNLGEILDQLLIQIKKINQKRKLIIQLVKNITSMNLLIKFHNQLIRKTKIIYLHFLHSKEIATKIFLKKSNQDQINLSCFINLKSLISQMSKWRYFKNLQNRSLYKLKENSFREKKQLLKFLIKNNKKFKIILKQIQKQVKQYPKDWQPQYDQNFIKVPLQPEGTIYEIYRIQNKSLWDNYIIEKNKLIEIYKQQNEFLKRSKSIYGMVQEISILKLKHLIRPIVKQKLFQNNPQVGLWGAGIYFAENASYYRNFSYQLKQQDDSKNVGKLVFLCCLVTTGKVEIKQQDNSIKRPSQGYDCVSGFTNGSNVFILYSMDIRRAYPAYEIVYS</sequence>
<dbReference type="PANTHER" id="PTHR45740:SF2">
    <property type="entry name" value="POLY [ADP-RIBOSE] POLYMERASE"/>
    <property type="match status" value="1"/>
</dbReference>
<name>A0A8S1QL56_9CILI</name>
<dbReference type="InterPro" id="IPR012317">
    <property type="entry name" value="Poly(ADP-ribose)pol_cat_dom"/>
</dbReference>
<evidence type="ECO:0000259" key="1">
    <source>
        <dbReference type="Pfam" id="PF00644"/>
    </source>
</evidence>
<evidence type="ECO:0000313" key="2">
    <source>
        <dbReference type="EMBL" id="CAD8116186.1"/>
    </source>
</evidence>
<dbReference type="InterPro" id="IPR051712">
    <property type="entry name" value="ARTD-AVP"/>
</dbReference>
<evidence type="ECO:0000313" key="3">
    <source>
        <dbReference type="Proteomes" id="UP000692954"/>
    </source>
</evidence>